<dbReference type="InterPro" id="IPR000639">
    <property type="entry name" value="Epox_hydrolase-like"/>
</dbReference>
<name>A0A9P4HBX2_9PLEO</name>
<dbReference type="InterPro" id="IPR029058">
    <property type="entry name" value="AB_hydrolase_fold"/>
</dbReference>
<keyword evidence="5" id="KW-1185">Reference proteome</keyword>
<evidence type="ECO:0000313" key="5">
    <source>
        <dbReference type="Proteomes" id="UP000799777"/>
    </source>
</evidence>
<evidence type="ECO:0000313" key="4">
    <source>
        <dbReference type="EMBL" id="KAF2030770.1"/>
    </source>
</evidence>
<organism evidence="4 5">
    <name type="scientific">Setomelanomma holmii</name>
    <dbReference type="NCBI Taxonomy" id="210430"/>
    <lineage>
        <taxon>Eukaryota</taxon>
        <taxon>Fungi</taxon>
        <taxon>Dikarya</taxon>
        <taxon>Ascomycota</taxon>
        <taxon>Pezizomycotina</taxon>
        <taxon>Dothideomycetes</taxon>
        <taxon>Pleosporomycetidae</taxon>
        <taxon>Pleosporales</taxon>
        <taxon>Pleosporineae</taxon>
        <taxon>Phaeosphaeriaceae</taxon>
        <taxon>Setomelanomma</taxon>
    </lineage>
</organism>
<dbReference type="PANTHER" id="PTHR43329">
    <property type="entry name" value="EPOXIDE HYDROLASE"/>
    <property type="match status" value="1"/>
</dbReference>
<evidence type="ECO:0000259" key="3">
    <source>
        <dbReference type="Pfam" id="PF00561"/>
    </source>
</evidence>
<evidence type="ECO:0000256" key="1">
    <source>
        <dbReference type="ARBA" id="ARBA00022801"/>
    </source>
</evidence>
<comment type="caution">
    <text evidence="4">The sequence shown here is derived from an EMBL/GenBank/DDBJ whole genome shotgun (WGS) entry which is preliminary data.</text>
</comment>
<proteinExistence type="inferred from homology"/>
<dbReference type="OrthoDB" id="284184at2759"/>
<dbReference type="AlphaFoldDB" id="A0A9P4HBX2"/>
<accession>A0A9P4HBX2</accession>
<dbReference type="GO" id="GO:0016787">
    <property type="term" value="F:hydrolase activity"/>
    <property type="evidence" value="ECO:0007669"/>
    <property type="project" value="UniProtKB-KW"/>
</dbReference>
<dbReference type="PRINTS" id="PR00412">
    <property type="entry name" value="EPOXHYDRLASE"/>
</dbReference>
<dbReference type="Pfam" id="PF00561">
    <property type="entry name" value="Abhydrolase_1"/>
    <property type="match status" value="1"/>
</dbReference>
<reference evidence="4" key="1">
    <citation type="journal article" date="2020" name="Stud. Mycol.">
        <title>101 Dothideomycetes genomes: a test case for predicting lifestyles and emergence of pathogens.</title>
        <authorList>
            <person name="Haridas S."/>
            <person name="Albert R."/>
            <person name="Binder M."/>
            <person name="Bloem J."/>
            <person name="Labutti K."/>
            <person name="Salamov A."/>
            <person name="Andreopoulos B."/>
            <person name="Baker S."/>
            <person name="Barry K."/>
            <person name="Bills G."/>
            <person name="Bluhm B."/>
            <person name="Cannon C."/>
            <person name="Castanera R."/>
            <person name="Culley D."/>
            <person name="Daum C."/>
            <person name="Ezra D."/>
            <person name="Gonzalez J."/>
            <person name="Henrissat B."/>
            <person name="Kuo A."/>
            <person name="Liang C."/>
            <person name="Lipzen A."/>
            <person name="Lutzoni F."/>
            <person name="Magnuson J."/>
            <person name="Mondo S."/>
            <person name="Nolan M."/>
            <person name="Ohm R."/>
            <person name="Pangilinan J."/>
            <person name="Park H.-J."/>
            <person name="Ramirez L."/>
            <person name="Alfaro M."/>
            <person name="Sun H."/>
            <person name="Tritt A."/>
            <person name="Yoshinaga Y."/>
            <person name="Zwiers L.-H."/>
            <person name="Turgeon B."/>
            <person name="Goodwin S."/>
            <person name="Spatafora J."/>
            <person name="Crous P."/>
            <person name="Grigoriev I."/>
        </authorList>
    </citation>
    <scope>NUCLEOTIDE SEQUENCE</scope>
    <source>
        <strain evidence="4">CBS 110217</strain>
    </source>
</reference>
<evidence type="ECO:0000256" key="2">
    <source>
        <dbReference type="ARBA" id="ARBA00038334"/>
    </source>
</evidence>
<dbReference type="Proteomes" id="UP000799777">
    <property type="component" value="Unassembled WGS sequence"/>
</dbReference>
<dbReference type="SUPFAM" id="SSF53474">
    <property type="entry name" value="alpha/beta-Hydrolases"/>
    <property type="match status" value="1"/>
</dbReference>
<dbReference type="Gene3D" id="3.40.50.1820">
    <property type="entry name" value="alpha/beta hydrolase"/>
    <property type="match status" value="1"/>
</dbReference>
<dbReference type="EMBL" id="ML978187">
    <property type="protein sequence ID" value="KAF2030770.1"/>
    <property type="molecule type" value="Genomic_DNA"/>
</dbReference>
<gene>
    <name evidence="4" type="ORF">EK21DRAFT_100245</name>
</gene>
<comment type="similarity">
    <text evidence="2">Belongs to the AB hydrolase superfamily. Epoxide hydrolase family.</text>
</comment>
<feature type="domain" description="AB hydrolase-1" evidence="3">
    <location>
        <begin position="29"/>
        <end position="314"/>
    </location>
</feature>
<sequence>MDAFTKKTLKTSRGYTYTYYTIDGDRSLPTLFFQHGWPDNAELWKDVAGSLRSTNHPIIVPDLLGYDGTDKPTDPSEYKWDKMTKDLLEIINTEKADKFISIGHDWGSACASRMYHYHPDRVAGLILLNVAYMPPGRQPFDLDGTNALTEQRMGYPIFSYWYLFTADDGPAVLKDNVERLYQAMHGTAETLKRFFTGKNAMREWLTNGGEDVPLRPYAQDEKFRQAFISRMRRDGFDGPQCWYKAAVFQKQYECDSLLPEAVDKVNVPMLYIGAKDDAVCRPEAMYPYIQAGLLPHLEQAEMIDASHWVPYEKPQEVVDRIEPWLTKHYAK</sequence>
<keyword evidence="1" id="KW-0378">Hydrolase</keyword>
<protein>
    <submittedName>
        <fullName evidence="4">Alpha/beta-hydrolase</fullName>
    </submittedName>
</protein>
<dbReference type="InterPro" id="IPR000073">
    <property type="entry name" value="AB_hydrolase_1"/>
</dbReference>